<feature type="compositionally biased region" description="Polar residues" evidence="2">
    <location>
        <begin position="629"/>
        <end position="638"/>
    </location>
</feature>
<feature type="chain" id="PRO_5020482017" evidence="3">
    <location>
        <begin position="25"/>
        <end position="1218"/>
    </location>
</feature>
<evidence type="ECO:0000259" key="4">
    <source>
        <dbReference type="PROSITE" id="PS51455"/>
    </source>
</evidence>
<proteinExistence type="predicted"/>
<keyword evidence="1" id="KW-0547">Nucleotide-binding</keyword>
<dbReference type="CDD" id="cd00139">
    <property type="entry name" value="PIPKc"/>
    <property type="match status" value="1"/>
</dbReference>
<feature type="region of interest" description="Disordered" evidence="2">
    <location>
        <begin position="337"/>
        <end position="405"/>
    </location>
</feature>
<reference evidence="6" key="1">
    <citation type="journal article" date="2018" name="Nat. Microbiol.">
        <title>Leveraging single-cell genomics to expand the fungal tree of life.</title>
        <authorList>
            <person name="Ahrendt S.R."/>
            <person name="Quandt C.A."/>
            <person name="Ciobanu D."/>
            <person name="Clum A."/>
            <person name="Salamov A."/>
            <person name="Andreopoulos B."/>
            <person name="Cheng J.F."/>
            <person name="Woyke T."/>
            <person name="Pelin A."/>
            <person name="Henrissat B."/>
            <person name="Reynolds N.K."/>
            <person name="Benny G.L."/>
            <person name="Smith M.E."/>
            <person name="James T.Y."/>
            <person name="Grigoriev I.V."/>
        </authorList>
    </citation>
    <scope>NUCLEOTIDE SEQUENCE [LARGE SCALE GENOMIC DNA]</scope>
    <source>
        <strain evidence="6">Benny S71-1</strain>
    </source>
</reference>
<dbReference type="SUPFAM" id="SSF56104">
    <property type="entry name" value="SAICAR synthase-like"/>
    <property type="match status" value="2"/>
</dbReference>
<evidence type="ECO:0000313" key="5">
    <source>
        <dbReference type="EMBL" id="RKP25962.1"/>
    </source>
</evidence>
<dbReference type="GO" id="GO:0046854">
    <property type="term" value="P:phosphatidylinositol phosphate biosynthetic process"/>
    <property type="evidence" value="ECO:0007669"/>
    <property type="project" value="TreeGrafter"/>
</dbReference>
<feature type="region of interest" description="Disordered" evidence="2">
    <location>
        <begin position="35"/>
        <end position="70"/>
    </location>
</feature>
<dbReference type="Gene3D" id="3.30.810.10">
    <property type="entry name" value="2-Layer Sandwich"/>
    <property type="match status" value="1"/>
</dbReference>
<dbReference type="InterPro" id="IPR027484">
    <property type="entry name" value="PInositol-4-P-5-kinase_N"/>
</dbReference>
<dbReference type="PROSITE" id="PS51455">
    <property type="entry name" value="PIPK"/>
    <property type="match status" value="1"/>
</dbReference>
<dbReference type="Pfam" id="PF01504">
    <property type="entry name" value="PIP5K"/>
    <property type="match status" value="2"/>
</dbReference>
<evidence type="ECO:0000256" key="1">
    <source>
        <dbReference type="PROSITE-ProRule" id="PRU00781"/>
    </source>
</evidence>
<feature type="compositionally biased region" description="Basic residues" evidence="2">
    <location>
        <begin position="216"/>
        <end position="226"/>
    </location>
</feature>
<feature type="region of interest" description="Disordered" evidence="2">
    <location>
        <begin position="435"/>
        <end position="454"/>
    </location>
</feature>
<evidence type="ECO:0000256" key="3">
    <source>
        <dbReference type="SAM" id="SignalP"/>
    </source>
</evidence>
<gene>
    <name evidence="5" type="ORF">SYNPS1DRAFT_28320</name>
</gene>
<feature type="region of interest" description="Disordered" evidence="2">
    <location>
        <begin position="961"/>
        <end position="995"/>
    </location>
</feature>
<feature type="domain" description="PIPK" evidence="4">
    <location>
        <begin position="595"/>
        <end position="1153"/>
    </location>
</feature>
<feature type="signal peptide" evidence="3">
    <location>
        <begin position="1"/>
        <end position="24"/>
    </location>
</feature>
<organism evidence="5 6">
    <name type="scientific">Syncephalis pseudoplumigaleata</name>
    <dbReference type="NCBI Taxonomy" id="1712513"/>
    <lineage>
        <taxon>Eukaryota</taxon>
        <taxon>Fungi</taxon>
        <taxon>Fungi incertae sedis</taxon>
        <taxon>Zoopagomycota</taxon>
        <taxon>Zoopagomycotina</taxon>
        <taxon>Zoopagomycetes</taxon>
        <taxon>Zoopagales</taxon>
        <taxon>Piptocephalidaceae</taxon>
        <taxon>Syncephalis</taxon>
    </lineage>
</organism>
<keyword evidence="6" id="KW-1185">Reference proteome</keyword>
<dbReference type="InterPro" id="IPR023610">
    <property type="entry name" value="PInositol-4/5-P-5/4-kinase"/>
</dbReference>
<dbReference type="InterPro" id="IPR002498">
    <property type="entry name" value="PInositol-4-P-4/5-kinase_core"/>
</dbReference>
<dbReference type="Gene3D" id="3.30.800.10">
    <property type="entry name" value="Phosphatidylinositol Phosphate Kinase II Beta"/>
    <property type="match status" value="1"/>
</dbReference>
<evidence type="ECO:0000313" key="6">
    <source>
        <dbReference type="Proteomes" id="UP000278143"/>
    </source>
</evidence>
<dbReference type="Proteomes" id="UP000278143">
    <property type="component" value="Unassembled WGS sequence"/>
</dbReference>
<dbReference type="AlphaFoldDB" id="A0A4P9Z1W7"/>
<dbReference type="EMBL" id="KZ989558">
    <property type="protein sequence ID" value="RKP25962.1"/>
    <property type="molecule type" value="Genomic_DNA"/>
</dbReference>
<keyword evidence="1" id="KW-0067">ATP-binding</keyword>
<dbReference type="GO" id="GO:0005524">
    <property type="term" value="F:ATP binding"/>
    <property type="evidence" value="ECO:0007669"/>
    <property type="project" value="UniProtKB-UniRule"/>
</dbReference>
<feature type="region of interest" description="Disordered" evidence="2">
    <location>
        <begin position="513"/>
        <end position="639"/>
    </location>
</feature>
<dbReference type="OrthoDB" id="20783at2759"/>
<feature type="compositionally biased region" description="Low complexity" evidence="2">
    <location>
        <begin position="576"/>
        <end position="589"/>
    </location>
</feature>
<feature type="compositionally biased region" description="Basic residues" evidence="2">
    <location>
        <begin position="377"/>
        <end position="387"/>
    </location>
</feature>
<protein>
    <submittedName>
        <fullName evidence="5">Phosphatidylinositol-4-phosphate 5-kinase-domain-containing protein</fullName>
    </submittedName>
</protein>
<feature type="region of interest" description="Disordered" evidence="2">
    <location>
        <begin position="194"/>
        <end position="226"/>
    </location>
</feature>
<feature type="region of interest" description="Disordered" evidence="2">
    <location>
        <begin position="1035"/>
        <end position="1071"/>
    </location>
</feature>
<dbReference type="InterPro" id="IPR027483">
    <property type="entry name" value="PInositol-4-P-4/5-kinase_C_sf"/>
</dbReference>
<dbReference type="GO" id="GO:0005886">
    <property type="term" value="C:plasma membrane"/>
    <property type="evidence" value="ECO:0007669"/>
    <property type="project" value="TreeGrafter"/>
</dbReference>
<feature type="compositionally biased region" description="Polar residues" evidence="2">
    <location>
        <begin position="1045"/>
        <end position="1054"/>
    </location>
</feature>
<dbReference type="GO" id="GO:0016308">
    <property type="term" value="F:1-phosphatidylinositol-4-phosphate 5-kinase activity"/>
    <property type="evidence" value="ECO:0007669"/>
    <property type="project" value="TreeGrafter"/>
</dbReference>
<accession>A0A4P9Z1W7</accession>
<feature type="compositionally biased region" description="Polar residues" evidence="2">
    <location>
        <begin position="607"/>
        <end position="617"/>
    </location>
</feature>
<dbReference type="SMART" id="SM00330">
    <property type="entry name" value="PIPKc"/>
    <property type="match status" value="1"/>
</dbReference>
<evidence type="ECO:0000256" key="2">
    <source>
        <dbReference type="SAM" id="MobiDB-lite"/>
    </source>
</evidence>
<feature type="compositionally biased region" description="Polar residues" evidence="2">
    <location>
        <begin position="46"/>
        <end position="61"/>
    </location>
</feature>
<keyword evidence="1" id="KW-0808">Transferase</keyword>
<sequence length="1218" mass="134901">MDAFVSFVLGVLTALLCCVAYVHWQSHYSHHTEQQPLLGSTAGRPRSNTVHSSSGATLSEPSTEHHHHYHHYHRTLGAGLTWLASRLFSLSSPAPPRRPRLDTATISSPLHAPVVGSYLPILRSMMRPPPLPVLGDASVRWADYGRKRELAQSVLQHLTREPPLGRHLRMAVRAVLHLSHISPEAMAIDALDELDAAPPPPIDQNKPYDEASTRASLRRKRPPMRRKTIAPLLQETMQEENDDEEEKAAVARSVKAKHRSMSTSMEADRPLSDPTLLEAIARFHAHEMCVDARKDALHNGDGTPHATPVTSHIGTMAGIDDTIHSRWDTAVLVAAPSSPTRQRARHAHPPIHATPPLDENEDPDATPRVSRMVQARHSIRSTKHRSVRREDEEEEEGDDEDEDEAEKTFVYTSEMHPMDERCLSTSPEADAVMANGDERASEEVSEHQPPDERQLRASLEELQQRKRSRKRGDLLSTLMDMSAMSLGNEEEMARRCHDRSADEPASARTTIVAGKQPGTGATAHTAQRQQSVYSERSSRVTSTAFDTDASFYTPPETPNTTMRKKTQAASIHVRQNSNNNAAESPSSSPLPRIQLSPPLLDKHDSDGGNNARSTPTQPRRAHSTRRRNAPSSSTTTAGISLDTPFFTAEQHHEWHVPGYGRVRFTDHCPQVFAELRRRFGVQLAEIDEALCSPFEQVTRTAGKSEAIFFATHSGEKDNACRRKFLFKTLRGSEPENLKGFLPRYLAHVRQYPDTLLPRYLGMFTFERPATPAVHHSYYTTHTANGAGHPSTSPPPLSSSPTAFTSRLNDVVSTMASPISPAFARDAASVMAESNRSSAPIPMPTTDEAFPARMTLVLMLDVFDTPLAIHERYDFKGSTVGRHALPLGTAEEADDVSRVTMKELDFRHRLHSGKAHYFTISKRIREQMLHQLELDTALLKEFDFMDYSLLIGVHKCPRDSASKSYRTIDTSDVHSRASTSHSTPASLAATGTGQGSMWSTPSIYSLASHANAGSLGQGRSRLVSFISKLIWTRRRQQQQQQQQQQLEEGTISSGRTAPMPAPTYGSSSADIDRSNADADEVASLWMEGIASSGLPTREIYFIGIIDILQRYTLFKKIERGIKGANVHLRGAVDATVVAAARDGNKVVARNGSPPARGSRHDEVEGGDGRRLLSLSSTWSNGAMAVREMLTLEREEFSVEEPGRYAERLLAFVRSVIKEH</sequence>
<keyword evidence="3" id="KW-0732">Signal</keyword>
<dbReference type="PANTHER" id="PTHR23086">
    <property type="entry name" value="PHOSPHATIDYLINOSITOL-4-PHOSPHATE 5-KINASE"/>
    <property type="match status" value="1"/>
</dbReference>
<feature type="compositionally biased region" description="Basic and acidic residues" evidence="2">
    <location>
        <begin position="436"/>
        <end position="454"/>
    </location>
</feature>
<feature type="compositionally biased region" description="Polar residues" evidence="2">
    <location>
        <begin position="522"/>
        <end position="545"/>
    </location>
</feature>
<feature type="compositionally biased region" description="Acidic residues" evidence="2">
    <location>
        <begin position="391"/>
        <end position="405"/>
    </location>
</feature>
<feature type="compositionally biased region" description="Polar residues" evidence="2">
    <location>
        <begin position="975"/>
        <end position="995"/>
    </location>
</feature>
<dbReference type="PANTHER" id="PTHR23086:SF8">
    <property type="entry name" value="PHOSPHATIDYLINOSITOL 5-PHOSPHATE 4-KINASE, ISOFORM A"/>
    <property type="match status" value="1"/>
</dbReference>
<feature type="compositionally biased region" description="Basic residues" evidence="2">
    <location>
        <begin position="619"/>
        <end position="628"/>
    </location>
</feature>
<name>A0A4P9Z1W7_9FUNG</name>
<keyword evidence="1 5" id="KW-0418">Kinase</keyword>